<dbReference type="CDD" id="cd18106">
    <property type="entry name" value="SpoU-like_RNMTL1"/>
    <property type="match status" value="2"/>
</dbReference>
<keyword evidence="2" id="KW-0489">Methyltransferase</keyword>
<evidence type="ECO:0000259" key="5">
    <source>
        <dbReference type="Pfam" id="PF22435"/>
    </source>
</evidence>
<evidence type="ECO:0000256" key="3">
    <source>
        <dbReference type="ARBA" id="ARBA00022679"/>
    </source>
</evidence>
<evidence type="ECO:0000259" key="4">
    <source>
        <dbReference type="Pfam" id="PF00588"/>
    </source>
</evidence>
<dbReference type="InterPro" id="IPR001537">
    <property type="entry name" value="SpoU_MeTrfase"/>
</dbReference>
<evidence type="ECO:0000313" key="6">
    <source>
        <dbReference type="EMBL" id="CAG5012545.1"/>
    </source>
</evidence>
<feature type="domain" description="tRNA/rRNA methyltransferase SpoU type" evidence="4">
    <location>
        <begin position="204"/>
        <end position="366"/>
    </location>
</feature>
<evidence type="ECO:0000256" key="2">
    <source>
        <dbReference type="ARBA" id="ARBA00022603"/>
    </source>
</evidence>
<feature type="domain" description="MRM3-like substrate binding" evidence="5">
    <location>
        <begin position="104"/>
        <end position="184"/>
    </location>
</feature>
<reference evidence="6" key="1">
    <citation type="submission" date="2021-04" db="EMBL/GenBank/DDBJ databases">
        <authorList>
            <person name="Tunstrom K."/>
        </authorList>
    </citation>
    <scope>NUCLEOTIDE SEQUENCE</scope>
</reference>
<organism evidence="6 7">
    <name type="scientific">Parnassius apollo</name>
    <name type="common">Apollo butterfly</name>
    <name type="synonym">Papilio apollo</name>
    <dbReference type="NCBI Taxonomy" id="110799"/>
    <lineage>
        <taxon>Eukaryota</taxon>
        <taxon>Metazoa</taxon>
        <taxon>Ecdysozoa</taxon>
        <taxon>Arthropoda</taxon>
        <taxon>Hexapoda</taxon>
        <taxon>Insecta</taxon>
        <taxon>Pterygota</taxon>
        <taxon>Neoptera</taxon>
        <taxon>Endopterygota</taxon>
        <taxon>Lepidoptera</taxon>
        <taxon>Glossata</taxon>
        <taxon>Ditrysia</taxon>
        <taxon>Papilionoidea</taxon>
        <taxon>Papilionidae</taxon>
        <taxon>Parnassiinae</taxon>
        <taxon>Parnassini</taxon>
        <taxon>Parnassius</taxon>
        <taxon>Parnassius</taxon>
    </lineage>
</organism>
<sequence length="587" mass="65373">MHRKPAKILLPIESDSSANLKRENVIDLDFKNKSDSDVTNSENLKSIANVSLTTKNRFKEVRDKKETLMKKRLFYLSQKKVFDDNNEILYDKLKDKDTKISSLLVKLKSKKERKRSNQILVEGWRLIVDGLEAKCNLHYILFSQVGDLNNLRPFLPQTGVQIFKIPYREMELFSDVETCPGILGVFEMPTPENVKRLSKPLPLQFLCDNIRVPGNLGAILRAAVGVGCEKVLLSKGCVDMWDSKVIRSAAGAHFRLPVYHSIDWEEIPQHLPENTSLFIADSNTNLSENDPAEHKLDVGSCLPILPYYAVDFASLKHVTLIIGGETEGISEMSYRLGTTNNGLRINIPLQRGVDSLNTGMAAAVIAFEIRKQLIQAATKAKLDRCVFEMPTPENVKRLSKPLPLQFLCDNIRVPGNLGAILRAAVGVGCEKVLLSKGCVDMWDSKVIRSAAGAHFRLPVYPSIDWEEIPQHLPKNTSLFIADSNTNLSENDPAEHKLDVGSCLPILPYYAVDFASLKHVTLIIGGETEGISEMSYRLGTTNNGLRINIPLQRGVDSLNTGMAAAVIAFEIRKQLIQAATKAKLDRCN</sequence>
<dbReference type="EMBL" id="CAJQZP010001037">
    <property type="protein sequence ID" value="CAG5012545.1"/>
    <property type="molecule type" value="Genomic_DNA"/>
</dbReference>
<dbReference type="PANTHER" id="PTHR43191">
    <property type="entry name" value="RRNA METHYLTRANSFERASE 3"/>
    <property type="match status" value="1"/>
</dbReference>
<name>A0A8S3XGB2_PARAO</name>
<dbReference type="AlphaFoldDB" id="A0A8S3XGB2"/>
<dbReference type="Proteomes" id="UP000691718">
    <property type="component" value="Unassembled WGS sequence"/>
</dbReference>
<feature type="domain" description="tRNA/rRNA methyltransferase SpoU type" evidence="4">
    <location>
        <begin position="405"/>
        <end position="567"/>
    </location>
</feature>
<accession>A0A8S3XGB2</accession>
<proteinExistence type="inferred from homology"/>
<protein>
    <submittedName>
        <fullName evidence="6">(apollo) hypothetical protein</fullName>
    </submittedName>
</protein>
<dbReference type="GO" id="GO:0003723">
    <property type="term" value="F:RNA binding"/>
    <property type="evidence" value="ECO:0007669"/>
    <property type="project" value="InterPro"/>
</dbReference>
<keyword evidence="3" id="KW-0808">Transferase</keyword>
<dbReference type="Pfam" id="PF22435">
    <property type="entry name" value="MRM3-like_sub_bind"/>
    <property type="match status" value="1"/>
</dbReference>
<dbReference type="GO" id="GO:0032259">
    <property type="term" value="P:methylation"/>
    <property type="evidence" value="ECO:0007669"/>
    <property type="project" value="UniProtKB-KW"/>
</dbReference>
<keyword evidence="7" id="KW-1185">Reference proteome</keyword>
<comment type="caution">
    <text evidence="6">The sequence shown here is derived from an EMBL/GenBank/DDBJ whole genome shotgun (WGS) entry which is preliminary data.</text>
</comment>
<comment type="similarity">
    <text evidence="1">Belongs to the class IV-like SAM-binding methyltransferase superfamily. RNA methyltransferase TrmH family.</text>
</comment>
<dbReference type="GO" id="GO:0006396">
    <property type="term" value="P:RNA processing"/>
    <property type="evidence" value="ECO:0007669"/>
    <property type="project" value="InterPro"/>
</dbReference>
<dbReference type="InterPro" id="IPR051259">
    <property type="entry name" value="rRNA_Methyltransferase"/>
</dbReference>
<dbReference type="GO" id="GO:0008173">
    <property type="term" value="F:RNA methyltransferase activity"/>
    <property type="evidence" value="ECO:0007669"/>
    <property type="project" value="InterPro"/>
</dbReference>
<dbReference type="Pfam" id="PF00588">
    <property type="entry name" value="SpoU_methylase"/>
    <property type="match status" value="2"/>
</dbReference>
<evidence type="ECO:0000313" key="7">
    <source>
        <dbReference type="Proteomes" id="UP000691718"/>
    </source>
</evidence>
<dbReference type="OrthoDB" id="270651at2759"/>
<dbReference type="PANTHER" id="PTHR43191:SF2">
    <property type="entry name" value="RRNA METHYLTRANSFERASE 3, MITOCHONDRIAL"/>
    <property type="match status" value="1"/>
</dbReference>
<evidence type="ECO:0000256" key="1">
    <source>
        <dbReference type="ARBA" id="ARBA00007228"/>
    </source>
</evidence>
<gene>
    <name evidence="6" type="ORF">PAPOLLO_LOCUS15814</name>
</gene>
<dbReference type="InterPro" id="IPR053888">
    <property type="entry name" value="MRM3-like_sub_bind"/>
</dbReference>